<proteinExistence type="predicted"/>
<gene>
    <name evidence="3" type="ORF">GYN19_10170</name>
</gene>
<feature type="chain" id="PRO_5045169410" description="Lipoprotein" evidence="2">
    <location>
        <begin position="20"/>
        <end position="166"/>
    </location>
</feature>
<keyword evidence="2" id="KW-0732">Signal</keyword>
<evidence type="ECO:0000256" key="1">
    <source>
        <dbReference type="SAM" id="MobiDB-lite"/>
    </source>
</evidence>
<dbReference type="RefSeq" id="WP_243915256.1">
    <property type="nucleotide sequence ID" value="NZ_JAAECY010000043.1"/>
</dbReference>
<sequence>MKKIILLSSLALSVCLLSACSQNKIVSPKSISSSDTSKMSKGESKSEKEDNKVDYDKKLAEKSVKSFMTAYFDYDSGNSRISATKPFCTLEVQKDLGLTESKKDIVMDSNITSLTVYQSTSDRTQYIGLVETTINNNQVTPQVVKITVKQTESFYLVSDVNFPVMK</sequence>
<protein>
    <recommendedName>
        <fullName evidence="5">Lipoprotein</fullName>
    </recommendedName>
</protein>
<dbReference type="InterPro" id="IPR049982">
    <property type="entry name" value="EF0163-like"/>
</dbReference>
<comment type="caution">
    <text evidence="3">The sequence shown here is derived from an EMBL/GenBank/DDBJ whole genome shotgun (WGS) entry which is preliminary data.</text>
</comment>
<dbReference type="NCBIfam" id="NF042930">
    <property type="entry name" value="EF0163_fam"/>
    <property type="match status" value="1"/>
</dbReference>
<name>A0ABT0AP41_9LACT</name>
<evidence type="ECO:0008006" key="5">
    <source>
        <dbReference type="Google" id="ProtNLM"/>
    </source>
</evidence>
<dbReference type="PROSITE" id="PS51257">
    <property type="entry name" value="PROKAR_LIPOPROTEIN"/>
    <property type="match status" value="1"/>
</dbReference>
<feature type="region of interest" description="Disordered" evidence="1">
    <location>
        <begin position="27"/>
        <end position="52"/>
    </location>
</feature>
<dbReference type="EMBL" id="JAAEDA010000019">
    <property type="protein sequence ID" value="MCJ1978316.1"/>
    <property type="molecule type" value="Genomic_DNA"/>
</dbReference>
<accession>A0ABT0AP41</accession>
<organism evidence="3 4">
    <name type="scientific">Pseudolactococcus paracarnosus</name>
    <dbReference type="NCBI Taxonomy" id="2749962"/>
    <lineage>
        <taxon>Bacteria</taxon>
        <taxon>Bacillati</taxon>
        <taxon>Bacillota</taxon>
        <taxon>Bacilli</taxon>
        <taxon>Lactobacillales</taxon>
        <taxon>Streptococcaceae</taxon>
        <taxon>Pseudolactococcus</taxon>
    </lineage>
</organism>
<dbReference type="Proteomes" id="UP001522462">
    <property type="component" value="Unassembled WGS sequence"/>
</dbReference>
<reference evidence="3 4" key="1">
    <citation type="journal article" date="2022" name="Microbiol. Res.">
        <title>Comparative genome analysis, predicted lifestyle and antimicrobial strategies of Lactococcus carnosus and Lactococcus paracarnosus isolated from meat.</title>
        <authorList>
            <person name="Werum V."/>
            <person name="Ehrmann M."/>
            <person name="Vogel R."/>
            <person name="Hilgarth M."/>
        </authorList>
    </citation>
    <scope>NUCLEOTIDE SEQUENCE [LARGE SCALE GENOMIC DNA]</scope>
    <source>
        <strain evidence="3 4">TMW21897</strain>
    </source>
</reference>
<keyword evidence="4" id="KW-1185">Reference proteome</keyword>
<feature type="compositionally biased region" description="Basic and acidic residues" evidence="1">
    <location>
        <begin position="38"/>
        <end position="52"/>
    </location>
</feature>
<feature type="compositionally biased region" description="Low complexity" evidence="1">
    <location>
        <begin position="27"/>
        <end position="37"/>
    </location>
</feature>
<evidence type="ECO:0000256" key="2">
    <source>
        <dbReference type="SAM" id="SignalP"/>
    </source>
</evidence>
<evidence type="ECO:0000313" key="4">
    <source>
        <dbReference type="Proteomes" id="UP001522462"/>
    </source>
</evidence>
<feature type="signal peptide" evidence="2">
    <location>
        <begin position="1"/>
        <end position="19"/>
    </location>
</feature>
<evidence type="ECO:0000313" key="3">
    <source>
        <dbReference type="EMBL" id="MCJ1978316.1"/>
    </source>
</evidence>